<dbReference type="AlphaFoldDB" id="A0A8J3TWW4"/>
<dbReference type="RefSeq" id="WP_203957800.1">
    <property type="nucleotide sequence ID" value="NZ_BOOO01000044.1"/>
</dbReference>
<dbReference type="GO" id="GO:0022857">
    <property type="term" value="F:transmembrane transporter activity"/>
    <property type="evidence" value="ECO:0007669"/>
    <property type="project" value="TreeGrafter"/>
</dbReference>
<comment type="caution">
    <text evidence="10">The sequence shown here is derived from an EMBL/GenBank/DDBJ whole genome shotgun (WGS) entry which is preliminary data.</text>
</comment>
<evidence type="ECO:0000313" key="10">
    <source>
        <dbReference type="EMBL" id="GII33984.1"/>
    </source>
</evidence>
<gene>
    <name evidence="10" type="ORF">Pmi06nite_74260</name>
</gene>
<keyword evidence="11" id="KW-1185">Reference proteome</keyword>
<dbReference type="EMBL" id="BOOO01000044">
    <property type="protein sequence ID" value="GII33984.1"/>
    <property type="molecule type" value="Genomic_DNA"/>
</dbReference>
<evidence type="ECO:0000256" key="7">
    <source>
        <dbReference type="SAM" id="Phobius"/>
    </source>
</evidence>
<comment type="similarity">
    <text evidence="6">Belongs to the ABC-4 integral membrane protein family.</text>
</comment>
<evidence type="ECO:0000256" key="5">
    <source>
        <dbReference type="ARBA" id="ARBA00023136"/>
    </source>
</evidence>
<dbReference type="InterPro" id="IPR003838">
    <property type="entry name" value="ABC3_permease_C"/>
</dbReference>
<dbReference type="InterPro" id="IPR050250">
    <property type="entry name" value="Macrolide_Exporter_MacB"/>
</dbReference>
<dbReference type="Pfam" id="PF12704">
    <property type="entry name" value="MacB_PCD"/>
    <property type="match status" value="1"/>
</dbReference>
<dbReference type="Proteomes" id="UP000650628">
    <property type="component" value="Unassembled WGS sequence"/>
</dbReference>
<evidence type="ECO:0000256" key="4">
    <source>
        <dbReference type="ARBA" id="ARBA00022989"/>
    </source>
</evidence>
<dbReference type="Pfam" id="PF02687">
    <property type="entry name" value="FtsX"/>
    <property type="match status" value="1"/>
</dbReference>
<name>A0A8J3TWW4_9ACTN</name>
<evidence type="ECO:0000256" key="2">
    <source>
        <dbReference type="ARBA" id="ARBA00022475"/>
    </source>
</evidence>
<sequence length="394" mass="40557">MTTPVSRLRAGDLVPLATVGLRSRRTRTALSTLGIAIGIAAIVAVLGITRSSQSELLSRIDRLGTNLLTVADLGGNEEPLPPTARTSIARTDGVERVTATAQLPDTGVYRNDRIPGGQSGGLEVRVTETTLLSTLDGHLAAGRFLTSATSGYPVVVLGHGAADTLGIAHLDPATRVWLGGRWFTVAGILQPVELAPEIDRSALIGTGVAGSLGYTGHPTRLYLRAAVEHVTKTAGLLARAVNPQAPENVAVTRPSDALESRLLVADSTTSLLLGLGTVALLVGGIGIANVMVISVLERRTEIGLRRALGATRPHIATQFLLESLLLATLGGLTGTILGAGATYITAINHHWQPLIPPTGIAAGLGAAVLIGALAGLYPATRAARLAPTDALRSA</sequence>
<evidence type="ECO:0000259" key="8">
    <source>
        <dbReference type="Pfam" id="PF02687"/>
    </source>
</evidence>
<evidence type="ECO:0000256" key="3">
    <source>
        <dbReference type="ARBA" id="ARBA00022692"/>
    </source>
</evidence>
<proteinExistence type="inferred from homology"/>
<organism evidence="10 11">
    <name type="scientific">Planotetraspora mira</name>
    <dbReference type="NCBI Taxonomy" id="58121"/>
    <lineage>
        <taxon>Bacteria</taxon>
        <taxon>Bacillati</taxon>
        <taxon>Actinomycetota</taxon>
        <taxon>Actinomycetes</taxon>
        <taxon>Streptosporangiales</taxon>
        <taxon>Streptosporangiaceae</taxon>
        <taxon>Planotetraspora</taxon>
    </lineage>
</organism>
<evidence type="ECO:0000256" key="1">
    <source>
        <dbReference type="ARBA" id="ARBA00004651"/>
    </source>
</evidence>
<dbReference type="GO" id="GO:0005886">
    <property type="term" value="C:plasma membrane"/>
    <property type="evidence" value="ECO:0007669"/>
    <property type="project" value="UniProtKB-SubCell"/>
</dbReference>
<reference evidence="10 11" key="1">
    <citation type="submission" date="2021-01" db="EMBL/GenBank/DDBJ databases">
        <title>Whole genome shotgun sequence of Planotetraspora mira NBRC 15435.</title>
        <authorList>
            <person name="Komaki H."/>
            <person name="Tamura T."/>
        </authorList>
    </citation>
    <scope>NUCLEOTIDE SEQUENCE [LARGE SCALE GENOMIC DNA]</scope>
    <source>
        <strain evidence="10 11">NBRC 15435</strain>
    </source>
</reference>
<feature type="transmembrane region" description="Helical" evidence="7">
    <location>
        <begin position="324"/>
        <end position="346"/>
    </location>
</feature>
<dbReference type="PANTHER" id="PTHR30572">
    <property type="entry name" value="MEMBRANE COMPONENT OF TRANSPORTER-RELATED"/>
    <property type="match status" value="1"/>
</dbReference>
<protein>
    <submittedName>
        <fullName evidence="10">ABC transporter permease</fullName>
    </submittedName>
</protein>
<comment type="subcellular location">
    <subcellularLocation>
        <location evidence="1">Cell membrane</location>
        <topology evidence="1">Multi-pass membrane protein</topology>
    </subcellularLocation>
</comment>
<evidence type="ECO:0000259" key="9">
    <source>
        <dbReference type="Pfam" id="PF12704"/>
    </source>
</evidence>
<evidence type="ECO:0000256" key="6">
    <source>
        <dbReference type="ARBA" id="ARBA00038076"/>
    </source>
</evidence>
<feature type="domain" description="ABC3 transporter permease C-terminal" evidence="8">
    <location>
        <begin position="275"/>
        <end position="386"/>
    </location>
</feature>
<evidence type="ECO:0000313" key="11">
    <source>
        <dbReference type="Proteomes" id="UP000650628"/>
    </source>
</evidence>
<feature type="domain" description="MacB-like periplasmic core" evidence="9">
    <location>
        <begin position="28"/>
        <end position="191"/>
    </location>
</feature>
<accession>A0A8J3TWW4</accession>
<feature type="transmembrane region" description="Helical" evidence="7">
    <location>
        <begin position="358"/>
        <end position="377"/>
    </location>
</feature>
<keyword evidence="2" id="KW-1003">Cell membrane</keyword>
<keyword evidence="4 7" id="KW-1133">Transmembrane helix</keyword>
<feature type="transmembrane region" description="Helical" evidence="7">
    <location>
        <begin position="29"/>
        <end position="49"/>
    </location>
</feature>
<dbReference type="PANTHER" id="PTHR30572:SF4">
    <property type="entry name" value="ABC TRANSPORTER PERMEASE YTRF"/>
    <property type="match status" value="1"/>
</dbReference>
<feature type="transmembrane region" description="Helical" evidence="7">
    <location>
        <begin position="271"/>
        <end position="296"/>
    </location>
</feature>
<keyword evidence="5 7" id="KW-0472">Membrane</keyword>
<dbReference type="InterPro" id="IPR025857">
    <property type="entry name" value="MacB_PCD"/>
</dbReference>
<keyword evidence="3 7" id="KW-0812">Transmembrane</keyword>